<evidence type="ECO:0000313" key="2">
    <source>
        <dbReference type="EMBL" id="KAK4210906.1"/>
    </source>
</evidence>
<feature type="region of interest" description="Disordered" evidence="1">
    <location>
        <begin position="1"/>
        <end position="21"/>
    </location>
</feature>
<reference evidence="2" key="2">
    <citation type="submission" date="2023-05" db="EMBL/GenBank/DDBJ databases">
        <authorList>
            <consortium name="Lawrence Berkeley National Laboratory"/>
            <person name="Steindorff A."/>
            <person name="Hensen N."/>
            <person name="Bonometti L."/>
            <person name="Westerberg I."/>
            <person name="Brannstrom I.O."/>
            <person name="Guillou S."/>
            <person name="Cros-Aarteil S."/>
            <person name="Calhoun S."/>
            <person name="Haridas S."/>
            <person name="Kuo A."/>
            <person name="Mondo S."/>
            <person name="Pangilinan J."/>
            <person name="Riley R."/>
            <person name="Labutti K."/>
            <person name="Andreopoulos B."/>
            <person name="Lipzen A."/>
            <person name="Chen C."/>
            <person name="Yanf M."/>
            <person name="Daum C."/>
            <person name="Ng V."/>
            <person name="Clum A."/>
            <person name="Ohm R."/>
            <person name="Martin F."/>
            <person name="Silar P."/>
            <person name="Natvig D."/>
            <person name="Lalanne C."/>
            <person name="Gautier V."/>
            <person name="Ament-Velasquez S.L."/>
            <person name="Kruys A."/>
            <person name="Hutchinson M.I."/>
            <person name="Powell A.J."/>
            <person name="Barry K."/>
            <person name="Miller A.N."/>
            <person name="Grigoriev I.V."/>
            <person name="Debuchy R."/>
            <person name="Gladieux P."/>
            <person name="Thoren M.H."/>
            <person name="Johannesson H."/>
        </authorList>
    </citation>
    <scope>NUCLEOTIDE SEQUENCE</scope>
    <source>
        <strain evidence="2">PSN293</strain>
    </source>
</reference>
<comment type="caution">
    <text evidence="2">The sequence shown here is derived from an EMBL/GenBank/DDBJ whole genome shotgun (WGS) entry which is preliminary data.</text>
</comment>
<protein>
    <submittedName>
        <fullName evidence="2">Uncharacterized protein</fullName>
    </submittedName>
</protein>
<keyword evidence="3" id="KW-1185">Reference proteome</keyword>
<name>A0AAN7B312_9PEZI</name>
<accession>A0AAN7B312</accession>
<evidence type="ECO:0000313" key="3">
    <source>
        <dbReference type="Proteomes" id="UP001301769"/>
    </source>
</evidence>
<proteinExistence type="predicted"/>
<dbReference type="AlphaFoldDB" id="A0AAN7B312"/>
<organism evidence="2 3">
    <name type="scientific">Rhypophila decipiens</name>
    <dbReference type="NCBI Taxonomy" id="261697"/>
    <lineage>
        <taxon>Eukaryota</taxon>
        <taxon>Fungi</taxon>
        <taxon>Dikarya</taxon>
        <taxon>Ascomycota</taxon>
        <taxon>Pezizomycotina</taxon>
        <taxon>Sordariomycetes</taxon>
        <taxon>Sordariomycetidae</taxon>
        <taxon>Sordariales</taxon>
        <taxon>Naviculisporaceae</taxon>
        <taxon>Rhypophila</taxon>
    </lineage>
</organism>
<gene>
    <name evidence="2" type="ORF">QBC37DRAFT_427957</name>
</gene>
<sequence>MLNNCTLKPASSRTGTTDGFPSRSTWPLELLVIGDATGQTITAGPIVNGEIQHLVFYLTCNLRFGPQTDGYLAVVMEDLDDISEWLINKQTGLLFYETTGSASESKLRKLEILENDAIEIFVRFTVAHPETIMTVQELTIRSLDGCCDMGSMPGGILGAVLPHLESLRHLDLGLCYDVYFPVLESEFWKPEDREQRSPPWLVQGLPPNLETLYFRGPMEIAHGNEGRWLVEWTEAFRNSDYLPRLKSVGFWLDQPGKDGDGPEKDTRFPEKIQTARMKVEEVLGPVLRKRGIHLVDWDEDGAWRDHWFDMYWPEMDDVMDQDE</sequence>
<dbReference type="EMBL" id="MU858162">
    <property type="protein sequence ID" value="KAK4210906.1"/>
    <property type="molecule type" value="Genomic_DNA"/>
</dbReference>
<dbReference type="Proteomes" id="UP001301769">
    <property type="component" value="Unassembled WGS sequence"/>
</dbReference>
<reference evidence="2" key="1">
    <citation type="journal article" date="2023" name="Mol. Phylogenet. Evol.">
        <title>Genome-scale phylogeny and comparative genomics of the fungal order Sordariales.</title>
        <authorList>
            <person name="Hensen N."/>
            <person name="Bonometti L."/>
            <person name="Westerberg I."/>
            <person name="Brannstrom I.O."/>
            <person name="Guillou S."/>
            <person name="Cros-Aarteil S."/>
            <person name="Calhoun S."/>
            <person name="Haridas S."/>
            <person name="Kuo A."/>
            <person name="Mondo S."/>
            <person name="Pangilinan J."/>
            <person name="Riley R."/>
            <person name="LaButti K."/>
            <person name="Andreopoulos B."/>
            <person name="Lipzen A."/>
            <person name="Chen C."/>
            <person name="Yan M."/>
            <person name="Daum C."/>
            <person name="Ng V."/>
            <person name="Clum A."/>
            <person name="Steindorff A."/>
            <person name="Ohm R.A."/>
            <person name="Martin F."/>
            <person name="Silar P."/>
            <person name="Natvig D.O."/>
            <person name="Lalanne C."/>
            <person name="Gautier V."/>
            <person name="Ament-Velasquez S.L."/>
            <person name="Kruys A."/>
            <person name="Hutchinson M.I."/>
            <person name="Powell A.J."/>
            <person name="Barry K."/>
            <person name="Miller A.N."/>
            <person name="Grigoriev I.V."/>
            <person name="Debuchy R."/>
            <person name="Gladieux P."/>
            <person name="Hiltunen Thoren M."/>
            <person name="Johannesson H."/>
        </authorList>
    </citation>
    <scope>NUCLEOTIDE SEQUENCE</scope>
    <source>
        <strain evidence="2">PSN293</strain>
    </source>
</reference>
<evidence type="ECO:0000256" key="1">
    <source>
        <dbReference type="SAM" id="MobiDB-lite"/>
    </source>
</evidence>